<dbReference type="KEGG" id="aper:A0U91_15135"/>
<gene>
    <name evidence="5" type="ORF">A0U91_15135</name>
</gene>
<dbReference type="Gene3D" id="1.20.1330.10">
    <property type="entry name" value="f41 fragment of flagellin, N-terminal domain"/>
    <property type="match status" value="1"/>
</dbReference>
<comment type="similarity">
    <text evidence="2">Belongs to the bacterial flagellin family.</text>
</comment>
<dbReference type="RefSeq" id="WP_077931978.1">
    <property type="nucleotide sequence ID" value="NZ_CP014688.1"/>
</dbReference>
<geneLocation type="plasmid" evidence="6">
    <name>pac1084_1</name>
</geneLocation>
<evidence type="ECO:0000313" key="5">
    <source>
        <dbReference type="EMBL" id="AQT06349.1"/>
    </source>
</evidence>
<dbReference type="Proteomes" id="UP000189055">
    <property type="component" value="Plasmid pAC1084_1"/>
</dbReference>
<accession>A0A1U9LJ17</accession>
<proteinExistence type="inferred from homology"/>
<evidence type="ECO:0000313" key="6">
    <source>
        <dbReference type="Proteomes" id="UP000189055"/>
    </source>
</evidence>
<dbReference type="GO" id="GO:0009288">
    <property type="term" value="C:bacterial-type flagellum"/>
    <property type="evidence" value="ECO:0007669"/>
    <property type="project" value="UniProtKB-SubCell"/>
</dbReference>
<dbReference type="Pfam" id="PF00669">
    <property type="entry name" value="Flagellin_N"/>
    <property type="match status" value="1"/>
</dbReference>
<protein>
    <recommendedName>
        <fullName evidence="4">Flagellin N-terminal domain-containing protein</fullName>
    </recommendedName>
</protein>
<evidence type="ECO:0000256" key="2">
    <source>
        <dbReference type="ARBA" id="ARBA00005709"/>
    </source>
</evidence>
<dbReference type="GO" id="GO:0005198">
    <property type="term" value="F:structural molecule activity"/>
    <property type="evidence" value="ECO:0007669"/>
    <property type="project" value="InterPro"/>
</dbReference>
<name>A0A1U9LJ17_9PROT</name>
<comment type="subcellular location">
    <subcellularLocation>
        <location evidence="1">Bacterial flagellum</location>
    </subcellularLocation>
</comment>
<keyword evidence="5" id="KW-0614">Plasmid</keyword>
<feature type="domain" description="Flagellin N-terminal" evidence="4">
    <location>
        <begin position="17"/>
        <end position="145"/>
    </location>
</feature>
<dbReference type="InterPro" id="IPR001029">
    <property type="entry name" value="Flagellin_N"/>
</dbReference>
<evidence type="ECO:0000259" key="4">
    <source>
        <dbReference type="Pfam" id="PF00669"/>
    </source>
</evidence>
<organism evidence="5 6">
    <name type="scientific">Acetobacter persici</name>
    <dbReference type="NCBI Taxonomy" id="1076596"/>
    <lineage>
        <taxon>Bacteria</taxon>
        <taxon>Pseudomonadati</taxon>
        <taxon>Pseudomonadota</taxon>
        <taxon>Alphaproteobacteria</taxon>
        <taxon>Acetobacterales</taxon>
        <taxon>Acetobacteraceae</taxon>
        <taxon>Acetobacter</taxon>
    </lineage>
</organism>
<dbReference type="AlphaFoldDB" id="A0A1U9LJ17"/>
<keyword evidence="3" id="KW-0975">Bacterial flagellum</keyword>
<dbReference type="SUPFAM" id="SSF64518">
    <property type="entry name" value="Phase 1 flagellin"/>
    <property type="match status" value="1"/>
</dbReference>
<sequence>MTGSIGSYGASGASVILTSGIKSITDAQTAIAWEVSEGTTSQTIAGLGDSAHEAISLSPKISQISAVQGNLSSAQGRLSSTSTALNQIVKIAQGLSTQALSTEETESGDSTSFSTLSDEAQSALTQLGTILNSTDGNGYIFSGSNSSDKTVPDPSGLSSGALAAKISSLVSGLTDDNLSDVISEATDAAADNSAGISVFAGSLSVSGSSAADLTKSVVTGTDGSTTPIGVVATQGGTKTSDSTGSPIRDLVRDLMILSSTKGMTSSTPGANQLLQNLHTSLTTTANKVIDMTTGVGVTQNSLTSISTTLSSAQLMMKEQMTTNIGADLATVSSQSNTLQTSLKATFMLITDMKGMTLANYL</sequence>
<dbReference type="EMBL" id="CP014688">
    <property type="protein sequence ID" value="AQT06349.1"/>
    <property type="molecule type" value="Genomic_DNA"/>
</dbReference>
<reference evidence="5 6" key="1">
    <citation type="submission" date="2016-03" db="EMBL/GenBank/DDBJ databases">
        <title>Acetic acid bacteria sequencing.</title>
        <authorList>
            <person name="Brandt J."/>
            <person name="Jakob F."/>
            <person name="Vogel R.F."/>
        </authorList>
    </citation>
    <scope>NUCLEOTIDE SEQUENCE [LARGE SCALE GENOMIC DNA]</scope>
    <source>
        <strain evidence="5 6">TMW2.1084</strain>
        <plasmid evidence="6">pac1084_1</plasmid>
    </source>
</reference>
<evidence type="ECO:0000256" key="1">
    <source>
        <dbReference type="ARBA" id="ARBA00004365"/>
    </source>
</evidence>
<evidence type="ECO:0000256" key="3">
    <source>
        <dbReference type="ARBA" id="ARBA00023143"/>
    </source>
</evidence>